<sequence>MSHARNVAMCLGVWLLSCGTTWGAQRIEAWSYYPVPPFQTEDVSNAGLTADLVVYLNKALSGKYDVNLVMLPKARLNKMLERGDKAFVAFTPSVVFDGPNGGSYLWTAPLFEDRQELVSRAKQPFEFNGPASLFGVRFGALLGHIYPMLAKEMESGVIHADRTTSEASLIAMLMAGHVDVITIPNSAVRYYMSTNTAFRQGFWISRQHLGEYTRHLMFQRGMEKERDDFDQIIRKMNVDPAWIGTLKKYGLEPASRKTR</sequence>
<dbReference type="Gene3D" id="3.40.190.10">
    <property type="entry name" value="Periplasmic binding protein-like II"/>
    <property type="match status" value="2"/>
</dbReference>
<dbReference type="PROSITE" id="PS51257">
    <property type="entry name" value="PROKAR_LIPOPROTEIN"/>
    <property type="match status" value="1"/>
</dbReference>
<reference evidence="1 2" key="1">
    <citation type="submission" date="2024-07" db="EMBL/GenBank/DDBJ databases">
        <title>Uliginosibacterium flavum JJ3220;KACC:17644.</title>
        <authorList>
            <person name="Kim M.K."/>
        </authorList>
    </citation>
    <scope>NUCLEOTIDE SEQUENCE [LARGE SCALE GENOMIC DNA]</scope>
    <source>
        <strain evidence="1 2">KACC:17644</strain>
    </source>
</reference>
<keyword evidence="2" id="KW-1185">Reference proteome</keyword>
<protein>
    <recommendedName>
        <fullName evidence="3">Solute-binding protein family 3/N-terminal domain-containing protein</fullName>
    </recommendedName>
</protein>
<accession>A0ABV2TPG2</accession>
<evidence type="ECO:0000313" key="1">
    <source>
        <dbReference type="EMBL" id="MET7015405.1"/>
    </source>
</evidence>
<name>A0ABV2TPG2_9RHOO</name>
<evidence type="ECO:0008006" key="3">
    <source>
        <dbReference type="Google" id="ProtNLM"/>
    </source>
</evidence>
<comment type="caution">
    <text evidence="1">The sequence shown here is derived from an EMBL/GenBank/DDBJ whole genome shotgun (WGS) entry which is preliminary data.</text>
</comment>
<organism evidence="1 2">
    <name type="scientific">Uliginosibacterium flavum</name>
    <dbReference type="NCBI Taxonomy" id="1396831"/>
    <lineage>
        <taxon>Bacteria</taxon>
        <taxon>Pseudomonadati</taxon>
        <taxon>Pseudomonadota</taxon>
        <taxon>Betaproteobacteria</taxon>
        <taxon>Rhodocyclales</taxon>
        <taxon>Zoogloeaceae</taxon>
        <taxon>Uliginosibacterium</taxon>
    </lineage>
</organism>
<dbReference type="Proteomes" id="UP001549691">
    <property type="component" value="Unassembled WGS sequence"/>
</dbReference>
<dbReference type="EMBL" id="JBEWZI010000016">
    <property type="protein sequence ID" value="MET7015405.1"/>
    <property type="molecule type" value="Genomic_DNA"/>
</dbReference>
<proteinExistence type="predicted"/>
<dbReference type="SUPFAM" id="SSF53850">
    <property type="entry name" value="Periplasmic binding protein-like II"/>
    <property type="match status" value="1"/>
</dbReference>
<gene>
    <name evidence="1" type="ORF">ABXR19_14535</name>
</gene>
<evidence type="ECO:0000313" key="2">
    <source>
        <dbReference type="Proteomes" id="UP001549691"/>
    </source>
</evidence>